<sequence>MIRTAESGIFQKNREMTKTGSQPGKLFFGVLALFSLFLFLSAAVSAQQTAPDPSAQTSPQISPQTSPQISPQISGTDPAHGSETHPLQITVGEWPPYISEKLDHHGAVAHLISDIFAAEGIPVELIFLPWGRAYSEAANGNFVATGVWMHKAEREADFLYSEPVLNEEFVFFHRADMPFDWQDFSELTDQRMGGGIKYSYGPGLDAYLDSGQIYMDRLPTDRQNFEKLLAGRISLYPQEVNVGYAALRENFPPEVQKLITHHPRPVLVNLSYVLFPKSLPDSVALRDRFNTRLQMFRNSGLYDVYMDALKDGRYM</sequence>
<feature type="compositionally biased region" description="Polar residues" evidence="1">
    <location>
        <begin position="50"/>
        <end position="75"/>
    </location>
</feature>
<name>A0ABT4LFN6_9PROT</name>
<dbReference type="PANTHER" id="PTHR35936">
    <property type="entry name" value="MEMBRANE-BOUND LYTIC MUREIN TRANSGLYCOSYLASE F"/>
    <property type="match status" value="1"/>
</dbReference>
<feature type="region of interest" description="Disordered" evidence="1">
    <location>
        <begin position="50"/>
        <end position="86"/>
    </location>
</feature>
<evidence type="ECO:0000313" key="3">
    <source>
        <dbReference type="Proteomes" id="UP001069802"/>
    </source>
</evidence>
<proteinExistence type="predicted"/>
<dbReference type="RefSeq" id="WP_269421947.1">
    <property type="nucleotide sequence ID" value="NZ_JAPWGY010000001.1"/>
</dbReference>
<dbReference type="Proteomes" id="UP001069802">
    <property type="component" value="Unassembled WGS sequence"/>
</dbReference>
<comment type="caution">
    <text evidence="2">The sequence shown here is derived from an EMBL/GenBank/DDBJ whole genome shotgun (WGS) entry which is preliminary data.</text>
</comment>
<dbReference type="PANTHER" id="PTHR35936:SF25">
    <property type="entry name" value="ABC TRANSPORTER SUBSTRATE-BINDING PROTEIN"/>
    <property type="match status" value="1"/>
</dbReference>
<dbReference type="SUPFAM" id="SSF53850">
    <property type="entry name" value="Periplasmic binding protein-like II"/>
    <property type="match status" value="1"/>
</dbReference>
<accession>A0ABT4LFN6</accession>
<gene>
    <name evidence="2" type="ORF">O4H49_03100</name>
</gene>
<organism evidence="2 3">
    <name type="scientific">Kiloniella laminariae</name>
    <dbReference type="NCBI Taxonomy" id="454162"/>
    <lineage>
        <taxon>Bacteria</taxon>
        <taxon>Pseudomonadati</taxon>
        <taxon>Pseudomonadota</taxon>
        <taxon>Alphaproteobacteria</taxon>
        <taxon>Rhodospirillales</taxon>
        <taxon>Kiloniellaceae</taxon>
        <taxon>Kiloniella</taxon>
    </lineage>
</organism>
<evidence type="ECO:0000256" key="1">
    <source>
        <dbReference type="SAM" id="MobiDB-lite"/>
    </source>
</evidence>
<evidence type="ECO:0000313" key="2">
    <source>
        <dbReference type="EMBL" id="MCZ4279750.1"/>
    </source>
</evidence>
<reference evidence="2" key="1">
    <citation type="submission" date="2022-12" db="EMBL/GenBank/DDBJ databases">
        <title>Bacterial isolates from different developmental stages of Nematostella vectensis.</title>
        <authorList>
            <person name="Fraune S."/>
        </authorList>
    </citation>
    <scope>NUCLEOTIDE SEQUENCE</scope>
    <source>
        <strain evidence="2">G21630-S1</strain>
    </source>
</reference>
<protein>
    <submittedName>
        <fullName evidence="2">Transporter substrate-binding domain-containing protein</fullName>
    </submittedName>
</protein>
<keyword evidence="3" id="KW-1185">Reference proteome</keyword>
<dbReference type="EMBL" id="JAPWGY010000001">
    <property type="protein sequence ID" value="MCZ4279750.1"/>
    <property type="molecule type" value="Genomic_DNA"/>
</dbReference>
<dbReference type="Gene3D" id="3.40.190.10">
    <property type="entry name" value="Periplasmic binding protein-like II"/>
    <property type="match status" value="2"/>
</dbReference>